<dbReference type="PANTHER" id="PTHR38459:SF1">
    <property type="entry name" value="PROPHAGE BACTOPRENOL-LINKED GLUCOSE TRANSLOCASE HOMOLOG"/>
    <property type="match status" value="1"/>
</dbReference>
<accession>A0A9W6VBQ7</accession>
<comment type="similarity">
    <text evidence="2">Belongs to the GtrA family.</text>
</comment>
<feature type="domain" description="GtrA/DPMS transmembrane" evidence="7">
    <location>
        <begin position="10"/>
        <end position="130"/>
    </location>
</feature>
<dbReference type="Proteomes" id="UP001165042">
    <property type="component" value="Unassembled WGS sequence"/>
</dbReference>
<dbReference type="GO" id="GO:0000271">
    <property type="term" value="P:polysaccharide biosynthetic process"/>
    <property type="evidence" value="ECO:0007669"/>
    <property type="project" value="InterPro"/>
</dbReference>
<feature type="transmembrane region" description="Helical" evidence="6">
    <location>
        <begin position="37"/>
        <end position="59"/>
    </location>
</feature>
<keyword evidence="4 6" id="KW-1133">Transmembrane helix</keyword>
<evidence type="ECO:0000256" key="4">
    <source>
        <dbReference type="ARBA" id="ARBA00022989"/>
    </source>
</evidence>
<dbReference type="EMBL" id="BSSD01000006">
    <property type="protein sequence ID" value="GLW93198.1"/>
    <property type="molecule type" value="Genomic_DNA"/>
</dbReference>
<evidence type="ECO:0000256" key="1">
    <source>
        <dbReference type="ARBA" id="ARBA00004141"/>
    </source>
</evidence>
<dbReference type="Pfam" id="PF04138">
    <property type="entry name" value="GtrA_DPMS_TM"/>
    <property type="match status" value="1"/>
</dbReference>
<sequence>MRAGLATKLRFGLVGIVNTLIDLVGYTLLTLAGAPLLVANTVSTSAGMLCSFTLNRSFTFRATSGDARAQALLFFLVTAFGLWVVQPIVITLVSGPFDGAPALVATAGPKLVALVFGLAWNYVLYSRVVFRSKEATP</sequence>
<organism evidence="8 9">
    <name type="scientific">Actinokineospora globicatena</name>
    <dbReference type="NCBI Taxonomy" id="103729"/>
    <lineage>
        <taxon>Bacteria</taxon>
        <taxon>Bacillati</taxon>
        <taxon>Actinomycetota</taxon>
        <taxon>Actinomycetes</taxon>
        <taxon>Pseudonocardiales</taxon>
        <taxon>Pseudonocardiaceae</taxon>
        <taxon>Actinokineospora</taxon>
    </lineage>
</organism>
<keyword evidence="9" id="KW-1185">Reference proteome</keyword>
<comment type="subcellular location">
    <subcellularLocation>
        <location evidence="1">Membrane</location>
        <topology evidence="1">Multi-pass membrane protein</topology>
    </subcellularLocation>
</comment>
<evidence type="ECO:0000313" key="8">
    <source>
        <dbReference type="EMBL" id="GLW93198.1"/>
    </source>
</evidence>
<protein>
    <submittedName>
        <fullName evidence="8">Sugar translocase</fullName>
    </submittedName>
</protein>
<evidence type="ECO:0000256" key="3">
    <source>
        <dbReference type="ARBA" id="ARBA00022692"/>
    </source>
</evidence>
<feature type="transmembrane region" description="Helical" evidence="6">
    <location>
        <begin position="102"/>
        <end position="123"/>
    </location>
</feature>
<gene>
    <name evidence="8" type="ORF">Aglo03_40140</name>
</gene>
<evidence type="ECO:0000256" key="2">
    <source>
        <dbReference type="ARBA" id="ARBA00009399"/>
    </source>
</evidence>
<feature type="transmembrane region" description="Helical" evidence="6">
    <location>
        <begin position="12"/>
        <end position="31"/>
    </location>
</feature>
<keyword evidence="5 6" id="KW-0472">Membrane</keyword>
<name>A0A9W6VBQ7_9PSEU</name>
<dbReference type="PANTHER" id="PTHR38459">
    <property type="entry name" value="PROPHAGE BACTOPRENOL-LINKED GLUCOSE TRANSLOCASE HOMOLOG"/>
    <property type="match status" value="1"/>
</dbReference>
<comment type="caution">
    <text evidence="8">The sequence shown here is derived from an EMBL/GenBank/DDBJ whole genome shotgun (WGS) entry which is preliminary data.</text>
</comment>
<evidence type="ECO:0000256" key="6">
    <source>
        <dbReference type="SAM" id="Phobius"/>
    </source>
</evidence>
<dbReference type="AlphaFoldDB" id="A0A9W6VBQ7"/>
<evidence type="ECO:0000313" key="9">
    <source>
        <dbReference type="Proteomes" id="UP001165042"/>
    </source>
</evidence>
<evidence type="ECO:0000259" key="7">
    <source>
        <dbReference type="Pfam" id="PF04138"/>
    </source>
</evidence>
<proteinExistence type="inferred from homology"/>
<dbReference type="GO" id="GO:0005886">
    <property type="term" value="C:plasma membrane"/>
    <property type="evidence" value="ECO:0007669"/>
    <property type="project" value="TreeGrafter"/>
</dbReference>
<keyword evidence="3 6" id="KW-0812">Transmembrane</keyword>
<feature type="transmembrane region" description="Helical" evidence="6">
    <location>
        <begin position="71"/>
        <end position="90"/>
    </location>
</feature>
<dbReference type="RefSeq" id="WP_253841638.1">
    <property type="nucleotide sequence ID" value="NZ_BAAAVC010000004.1"/>
</dbReference>
<evidence type="ECO:0000256" key="5">
    <source>
        <dbReference type="ARBA" id="ARBA00023136"/>
    </source>
</evidence>
<reference evidence="8" key="1">
    <citation type="submission" date="2023-02" db="EMBL/GenBank/DDBJ databases">
        <title>Actinokineospora globicatena NBRC 15670.</title>
        <authorList>
            <person name="Ichikawa N."/>
            <person name="Sato H."/>
            <person name="Tonouchi N."/>
        </authorList>
    </citation>
    <scope>NUCLEOTIDE SEQUENCE</scope>
    <source>
        <strain evidence="8">NBRC 15670</strain>
    </source>
</reference>
<dbReference type="InterPro" id="IPR051401">
    <property type="entry name" value="GtrA_CellWall_Glycosyl"/>
</dbReference>
<dbReference type="InterPro" id="IPR007267">
    <property type="entry name" value="GtrA_DPMS_TM"/>
</dbReference>